<dbReference type="InterPro" id="IPR050342">
    <property type="entry name" value="HMGB"/>
</dbReference>
<keyword evidence="7" id="KW-1185">Reference proteome</keyword>
<accession>A0A0L0D3A3</accession>
<keyword evidence="3" id="KW-0175">Coiled coil</keyword>
<organism evidence="6 7">
    <name type="scientific">Thecamonas trahens ATCC 50062</name>
    <dbReference type="NCBI Taxonomy" id="461836"/>
    <lineage>
        <taxon>Eukaryota</taxon>
        <taxon>Apusozoa</taxon>
        <taxon>Apusomonadida</taxon>
        <taxon>Apusomonadidae</taxon>
        <taxon>Thecamonas</taxon>
    </lineage>
</organism>
<dbReference type="Proteomes" id="UP000054408">
    <property type="component" value="Unassembled WGS sequence"/>
</dbReference>
<dbReference type="SMART" id="SM00398">
    <property type="entry name" value="HMG"/>
    <property type="match status" value="1"/>
</dbReference>
<dbReference type="GO" id="GO:0005634">
    <property type="term" value="C:nucleus"/>
    <property type="evidence" value="ECO:0007669"/>
    <property type="project" value="UniProtKB-UniRule"/>
</dbReference>
<dbReference type="InterPro" id="IPR036910">
    <property type="entry name" value="HMG_box_dom_sf"/>
</dbReference>
<dbReference type="PANTHER" id="PTHR48112">
    <property type="entry name" value="HIGH MOBILITY GROUP PROTEIN DSP1"/>
    <property type="match status" value="1"/>
</dbReference>
<dbReference type="EMBL" id="GL349444">
    <property type="protein sequence ID" value="KNC46789.1"/>
    <property type="molecule type" value="Genomic_DNA"/>
</dbReference>
<dbReference type="AlphaFoldDB" id="A0A0L0D3A3"/>
<evidence type="ECO:0000313" key="7">
    <source>
        <dbReference type="Proteomes" id="UP000054408"/>
    </source>
</evidence>
<dbReference type="GeneID" id="25562834"/>
<feature type="domain" description="HMG box" evidence="5">
    <location>
        <begin position="32"/>
        <end position="88"/>
    </location>
</feature>
<feature type="DNA-binding region" description="HMG box" evidence="2">
    <location>
        <begin position="32"/>
        <end position="88"/>
    </location>
</feature>
<dbReference type="STRING" id="461836.A0A0L0D3A3"/>
<feature type="region of interest" description="Disordered" evidence="4">
    <location>
        <begin position="1"/>
        <end position="34"/>
    </location>
</feature>
<proteinExistence type="predicted"/>
<evidence type="ECO:0000256" key="2">
    <source>
        <dbReference type="PROSITE-ProRule" id="PRU00267"/>
    </source>
</evidence>
<evidence type="ECO:0000256" key="1">
    <source>
        <dbReference type="ARBA" id="ARBA00023125"/>
    </source>
</evidence>
<dbReference type="CDD" id="cd00084">
    <property type="entry name" value="HMG-box_SF"/>
    <property type="match status" value="1"/>
</dbReference>
<keyword evidence="2" id="KW-0539">Nucleus</keyword>
<name>A0A0L0D3A3_THETB</name>
<dbReference type="Pfam" id="PF00505">
    <property type="entry name" value="HMG_box"/>
    <property type="match status" value="1"/>
</dbReference>
<dbReference type="PANTHER" id="PTHR48112:SF22">
    <property type="entry name" value="MITOCHONDRIAL TRANSCRIPTION FACTOR A, ISOFORM B"/>
    <property type="match status" value="1"/>
</dbReference>
<feature type="coiled-coil region" evidence="3">
    <location>
        <begin position="101"/>
        <end position="153"/>
    </location>
</feature>
<protein>
    <recommendedName>
        <fullName evidence="5">HMG box domain-containing protein</fullName>
    </recommendedName>
</protein>
<dbReference type="Gene3D" id="1.10.30.10">
    <property type="entry name" value="High mobility group box domain"/>
    <property type="match status" value="1"/>
</dbReference>
<gene>
    <name evidence="6" type="ORF">AMSG_03219</name>
</gene>
<dbReference type="OrthoDB" id="1919336at2759"/>
<evidence type="ECO:0000256" key="4">
    <source>
        <dbReference type="SAM" id="MobiDB-lite"/>
    </source>
</evidence>
<evidence type="ECO:0000259" key="5">
    <source>
        <dbReference type="PROSITE" id="PS50118"/>
    </source>
</evidence>
<evidence type="ECO:0000313" key="6">
    <source>
        <dbReference type="EMBL" id="KNC46789.1"/>
    </source>
</evidence>
<dbReference type="PROSITE" id="PS50118">
    <property type="entry name" value="HMG_BOX_2"/>
    <property type="match status" value="1"/>
</dbReference>
<dbReference type="RefSeq" id="XP_013760064.1">
    <property type="nucleotide sequence ID" value="XM_013904610.1"/>
</dbReference>
<keyword evidence="1 2" id="KW-0238">DNA-binding</keyword>
<dbReference type="InterPro" id="IPR009071">
    <property type="entry name" value="HMG_box_dom"/>
</dbReference>
<dbReference type="GO" id="GO:0003677">
    <property type="term" value="F:DNA binding"/>
    <property type="evidence" value="ECO:0007669"/>
    <property type="project" value="UniProtKB-UniRule"/>
</dbReference>
<dbReference type="SUPFAM" id="SSF47095">
    <property type="entry name" value="HMG-box"/>
    <property type="match status" value="1"/>
</dbReference>
<evidence type="ECO:0000256" key="3">
    <source>
        <dbReference type="SAM" id="Coils"/>
    </source>
</evidence>
<sequence length="161" mass="17518">MSALEEQIAVTEEAEATTARARVRARSGDSRPKRPLSAFALFTRDARADVRRLMPDAPLTDVLKVIGKRWKEAPDTTRARYEKLAHEQAPAQDAAAAAAAASALQAQVEHAYAAAEDARRQRDDIQAASRASMDAFAAENDELRSQVDSLLAKLRNACRGC</sequence>
<reference evidence="6 7" key="1">
    <citation type="submission" date="2010-05" db="EMBL/GenBank/DDBJ databases">
        <title>The Genome Sequence of Thecamonas trahens ATCC 50062.</title>
        <authorList>
            <consortium name="The Broad Institute Genome Sequencing Platform"/>
            <person name="Russ C."/>
            <person name="Cuomo C."/>
            <person name="Shea T."/>
            <person name="Young S.K."/>
            <person name="Zeng Q."/>
            <person name="Koehrsen M."/>
            <person name="Haas B."/>
            <person name="Borodovsky M."/>
            <person name="Guigo R."/>
            <person name="Alvarado L."/>
            <person name="Berlin A."/>
            <person name="Bochicchio J."/>
            <person name="Borenstein D."/>
            <person name="Chapman S."/>
            <person name="Chen Z."/>
            <person name="Freedman E."/>
            <person name="Gellesch M."/>
            <person name="Goldberg J."/>
            <person name="Griggs A."/>
            <person name="Gujja S."/>
            <person name="Heilman E."/>
            <person name="Heiman D."/>
            <person name="Hepburn T."/>
            <person name="Howarth C."/>
            <person name="Jen D."/>
            <person name="Larson L."/>
            <person name="Mehta T."/>
            <person name="Park D."/>
            <person name="Pearson M."/>
            <person name="Roberts A."/>
            <person name="Saif S."/>
            <person name="Shenoy N."/>
            <person name="Sisk P."/>
            <person name="Stolte C."/>
            <person name="Sykes S."/>
            <person name="Thomson T."/>
            <person name="Walk T."/>
            <person name="White J."/>
            <person name="Yandava C."/>
            <person name="Burger G."/>
            <person name="Gray M.W."/>
            <person name="Holland P.W.H."/>
            <person name="King N."/>
            <person name="Lang F.B.F."/>
            <person name="Roger A.J."/>
            <person name="Ruiz-Trillo I."/>
            <person name="Lander E."/>
            <person name="Nusbaum C."/>
        </authorList>
    </citation>
    <scope>NUCLEOTIDE SEQUENCE [LARGE SCALE GENOMIC DNA]</scope>
    <source>
        <strain evidence="6 7">ATCC 50062</strain>
    </source>
</reference>